<evidence type="ECO:0000313" key="2">
    <source>
        <dbReference type="Proteomes" id="UP000054047"/>
    </source>
</evidence>
<dbReference type="Proteomes" id="UP000054047">
    <property type="component" value="Unassembled WGS sequence"/>
</dbReference>
<protein>
    <submittedName>
        <fullName evidence="1">Uncharacterized protein</fullName>
    </submittedName>
</protein>
<proteinExistence type="predicted"/>
<sequence length="34" mass="4084">MSSWRHSRSYLRGQNTILKPVRNNFLLYSLMQVS</sequence>
<dbReference type="AlphaFoldDB" id="A0A0C2CGX8"/>
<keyword evidence="2" id="KW-1185">Reference proteome</keyword>
<organism evidence="1 2">
    <name type="scientific">Ancylostoma duodenale</name>
    <dbReference type="NCBI Taxonomy" id="51022"/>
    <lineage>
        <taxon>Eukaryota</taxon>
        <taxon>Metazoa</taxon>
        <taxon>Ecdysozoa</taxon>
        <taxon>Nematoda</taxon>
        <taxon>Chromadorea</taxon>
        <taxon>Rhabditida</taxon>
        <taxon>Rhabditina</taxon>
        <taxon>Rhabditomorpha</taxon>
        <taxon>Strongyloidea</taxon>
        <taxon>Ancylostomatidae</taxon>
        <taxon>Ancylostomatinae</taxon>
        <taxon>Ancylostoma</taxon>
    </lineage>
</organism>
<reference evidence="1 2" key="1">
    <citation type="submission" date="2013-12" db="EMBL/GenBank/DDBJ databases">
        <title>Draft genome of the parsitic nematode Ancylostoma duodenale.</title>
        <authorList>
            <person name="Mitreva M."/>
        </authorList>
    </citation>
    <scope>NUCLEOTIDE SEQUENCE [LARGE SCALE GENOMIC DNA]</scope>
    <source>
        <strain evidence="1 2">Zhejiang</strain>
    </source>
</reference>
<dbReference type="EMBL" id="KN737004">
    <property type="protein sequence ID" value="KIH55638.1"/>
    <property type="molecule type" value="Genomic_DNA"/>
</dbReference>
<evidence type="ECO:0000313" key="1">
    <source>
        <dbReference type="EMBL" id="KIH55638.1"/>
    </source>
</evidence>
<name>A0A0C2CGX8_9BILA</name>
<accession>A0A0C2CGX8</accession>
<gene>
    <name evidence="1" type="ORF">ANCDUO_14201</name>
</gene>